<evidence type="ECO:0000313" key="6">
    <source>
        <dbReference type="EMBL" id="KAK9835220.1"/>
    </source>
</evidence>
<evidence type="ECO:0000313" key="7">
    <source>
        <dbReference type="Proteomes" id="UP001445335"/>
    </source>
</evidence>
<feature type="region of interest" description="Disordered" evidence="4">
    <location>
        <begin position="1"/>
        <end position="25"/>
    </location>
</feature>
<feature type="domain" description="STI1/HOP DP" evidence="5">
    <location>
        <begin position="85"/>
        <end position="128"/>
    </location>
</feature>
<keyword evidence="2 3" id="KW-0040">ANK repeat</keyword>
<dbReference type="Gene3D" id="1.10.260.100">
    <property type="match status" value="1"/>
</dbReference>
<keyword evidence="1" id="KW-0677">Repeat</keyword>
<feature type="compositionally biased region" description="Low complexity" evidence="4">
    <location>
        <begin position="7"/>
        <end position="25"/>
    </location>
</feature>
<dbReference type="SMART" id="SM00248">
    <property type="entry name" value="ANK"/>
    <property type="match status" value="3"/>
</dbReference>
<dbReference type="Pfam" id="PF12796">
    <property type="entry name" value="Ank_2"/>
    <property type="match status" value="1"/>
</dbReference>
<dbReference type="InterPro" id="IPR041243">
    <property type="entry name" value="STI1/HOP_DP"/>
</dbReference>
<dbReference type="PANTHER" id="PTHR24171">
    <property type="entry name" value="ANKYRIN REPEAT DOMAIN-CONTAINING PROTEIN 39-RELATED"/>
    <property type="match status" value="1"/>
</dbReference>
<protein>
    <recommendedName>
        <fullName evidence="5">STI1/HOP DP domain-containing protein</fullName>
    </recommendedName>
</protein>
<evidence type="ECO:0000256" key="1">
    <source>
        <dbReference type="ARBA" id="ARBA00022737"/>
    </source>
</evidence>
<keyword evidence="7" id="KW-1185">Reference proteome</keyword>
<dbReference type="InterPro" id="IPR036770">
    <property type="entry name" value="Ankyrin_rpt-contain_sf"/>
</dbReference>
<dbReference type="PROSITE" id="PS50297">
    <property type="entry name" value="ANK_REP_REGION"/>
    <property type="match status" value="3"/>
</dbReference>
<name>A0AAW1RNU4_9CHLO</name>
<evidence type="ECO:0000256" key="2">
    <source>
        <dbReference type="ARBA" id="ARBA00023043"/>
    </source>
</evidence>
<proteinExistence type="predicted"/>
<dbReference type="InterPro" id="IPR002110">
    <property type="entry name" value="Ankyrin_rpt"/>
</dbReference>
<dbReference type="Proteomes" id="UP001445335">
    <property type="component" value="Unassembled WGS sequence"/>
</dbReference>
<organism evidence="6 7">
    <name type="scientific">Elliptochloris bilobata</name>
    <dbReference type="NCBI Taxonomy" id="381761"/>
    <lineage>
        <taxon>Eukaryota</taxon>
        <taxon>Viridiplantae</taxon>
        <taxon>Chlorophyta</taxon>
        <taxon>core chlorophytes</taxon>
        <taxon>Trebouxiophyceae</taxon>
        <taxon>Trebouxiophyceae incertae sedis</taxon>
        <taxon>Elliptochloris clade</taxon>
        <taxon>Elliptochloris</taxon>
    </lineage>
</organism>
<dbReference type="Gene3D" id="1.25.40.20">
    <property type="entry name" value="Ankyrin repeat-containing domain"/>
    <property type="match status" value="1"/>
</dbReference>
<feature type="region of interest" description="Disordered" evidence="4">
    <location>
        <begin position="142"/>
        <end position="173"/>
    </location>
</feature>
<dbReference type="Pfam" id="PF17830">
    <property type="entry name" value="STI1-HOP_DP"/>
    <property type="match status" value="1"/>
</dbReference>
<comment type="caution">
    <text evidence="6">The sequence shown here is derived from an EMBL/GenBank/DDBJ whole genome shotgun (WGS) entry which is preliminary data.</text>
</comment>
<dbReference type="EMBL" id="JALJOU010000029">
    <property type="protein sequence ID" value="KAK9835220.1"/>
    <property type="molecule type" value="Genomic_DNA"/>
</dbReference>
<dbReference type="SUPFAM" id="SSF48403">
    <property type="entry name" value="Ankyrin repeat"/>
    <property type="match status" value="1"/>
</dbReference>
<accession>A0AAW1RNU4</accession>
<evidence type="ECO:0000256" key="3">
    <source>
        <dbReference type="PROSITE-ProRule" id="PRU00023"/>
    </source>
</evidence>
<sequence>MTQALQASMANGGPGAGAMPDGAARGGPALDPDAYAAAMTGVLQNPQFMQMAEQLGQQIMTQDPGMAAMMKSMHDPNYRENLEDKLKELKQDPELAPIMQEIEQGGPAAMMKYWDDPAVLEKLSKAMGDAFDMEAITAQMGAGRLGQHDEEEEEEEGEEDPQDEDSLHGAASSGNEAKMKELIKEGADVNVADGEGRTSLHFACGYGEVACATLLLDSGANINAVDDNRNTPLHYSAGYGQAVCVELLLKRGARQELKNQDGKSAREVAELNQQEQAVQQFDGHNSSVLAEGATTAVH</sequence>
<feature type="repeat" description="ANK" evidence="3">
    <location>
        <begin position="195"/>
        <end position="227"/>
    </location>
</feature>
<feature type="repeat" description="ANK" evidence="3">
    <location>
        <begin position="162"/>
        <end position="194"/>
    </location>
</feature>
<evidence type="ECO:0000256" key="4">
    <source>
        <dbReference type="SAM" id="MobiDB-lite"/>
    </source>
</evidence>
<evidence type="ECO:0000259" key="5">
    <source>
        <dbReference type="Pfam" id="PF17830"/>
    </source>
</evidence>
<gene>
    <name evidence="6" type="ORF">WJX81_006603</name>
</gene>
<dbReference type="PROSITE" id="PS50088">
    <property type="entry name" value="ANK_REPEAT"/>
    <property type="match status" value="3"/>
</dbReference>
<feature type="repeat" description="ANK" evidence="3">
    <location>
        <begin position="228"/>
        <end position="260"/>
    </location>
</feature>
<feature type="compositionally biased region" description="Acidic residues" evidence="4">
    <location>
        <begin position="149"/>
        <end position="164"/>
    </location>
</feature>
<dbReference type="AlphaFoldDB" id="A0AAW1RNU4"/>
<reference evidence="6 7" key="1">
    <citation type="journal article" date="2024" name="Nat. Commun.">
        <title>Phylogenomics reveals the evolutionary origins of lichenization in chlorophyte algae.</title>
        <authorList>
            <person name="Puginier C."/>
            <person name="Libourel C."/>
            <person name="Otte J."/>
            <person name="Skaloud P."/>
            <person name="Haon M."/>
            <person name="Grisel S."/>
            <person name="Petersen M."/>
            <person name="Berrin J.G."/>
            <person name="Delaux P.M."/>
            <person name="Dal Grande F."/>
            <person name="Keller J."/>
        </authorList>
    </citation>
    <scope>NUCLEOTIDE SEQUENCE [LARGE SCALE GENOMIC DNA]</scope>
    <source>
        <strain evidence="6 7">SAG 245.80</strain>
    </source>
</reference>